<keyword evidence="2" id="KW-0238">DNA-binding</keyword>
<evidence type="ECO:0000256" key="1">
    <source>
        <dbReference type="ARBA" id="ARBA00023015"/>
    </source>
</evidence>
<dbReference type="AlphaFoldDB" id="A0A418ZZ92"/>
<dbReference type="Pfam" id="PF07729">
    <property type="entry name" value="FCD"/>
    <property type="match status" value="1"/>
</dbReference>
<dbReference type="InterPro" id="IPR000524">
    <property type="entry name" value="Tscrpt_reg_HTH_GntR"/>
</dbReference>
<dbReference type="PANTHER" id="PTHR43537:SF20">
    <property type="entry name" value="HTH-TYPE TRANSCRIPTIONAL REPRESSOR GLAR"/>
    <property type="match status" value="1"/>
</dbReference>
<comment type="caution">
    <text evidence="5">The sequence shown here is derived from an EMBL/GenBank/DDBJ whole genome shotgun (WGS) entry which is preliminary data.</text>
</comment>
<dbReference type="SMART" id="SM00345">
    <property type="entry name" value="HTH_GNTR"/>
    <property type="match status" value="1"/>
</dbReference>
<dbReference type="Gene3D" id="1.20.120.530">
    <property type="entry name" value="GntR ligand-binding domain-like"/>
    <property type="match status" value="1"/>
</dbReference>
<evidence type="ECO:0000313" key="6">
    <source>
        <dbReference type="Proteomes" id="UP000283587"/>
    </source>
</evidence>
<organism evidence="5 6">
    <name type="scientific">Paracoccus siganidrum</name>
    <dbReference type="NCBI Taxonomy" id="1276757"/>
    <lineage>
        <taxon>Bacteria</taxon>
        <taxon>Pseudomonadati</taxon>
        <taxon>Pseudomonadota</taxon>
        <taxon>Alphaproteobacteria</taxon>
        <taxon>Rhodobacterales</taxon>
        <taxon>Paracoccaceae</taxon>
        <taxon>Paracoccus</taxon>
    </lineage>
</organism>
<dbReference type="Pfam" id="PF00392">
    <property type="entry name" value="GntR"/>
    <property type="match status" value="1"/>
</dbReference>
<evidence type="ECO:0000259" key="4">
    <source>
        <dbReference type="PROSITE" id="PS50949"/>
    </source>
</evidence>
<feature type="domain" description="HTH gntR-type" evidence="4">
    <location>
        <begin position="10"/>
        <end position="77"/>
    </location>
</feature>
<dbReference type="PANTHER" id="PTHR43537">
    <property type="entry name" value="TRANSCRIPTIONAL REGULATOR, GNTR FAMILY"/>
    <property type="match status" value="1"/>
</dbReference>
<dbReference type="InterPro" id="IPR008920">
    <property type="entry name" value="TF_FadR/GntR_C"/>
</dbReference>
<dbReference type="RefSeq" id="WP_119900352.1">
    <property type="nucleotide sequence ID" value="NZ_QNRC01000028.1"/>
</dbReference>
<dbReference type="Proteomes" id="UP000283587">
    <property type="component" value="Unassembled WGS sequence"/>
</dbReference>
<dbReference type="SUPFAM" id="SSF46785">
    <property type="entry name" value="Winged helix' DNA-binding domain"/>
    <property type="match status" value="1"/>
</dbReference>
<dbReference type="InterPro" id="IPR036390">
    <property type="entry name" value="WH_DNA-bd_sf"/>
</dbReference>
<keyword evidence="3" id="KW-0804">Transcription</keyword>
<keyword evidence="6" id="KW-1185">Reference proteome</keyword>
<protein>
    <submittedName>
        <fullName evidence="5">FCD domain-containing protein</fullName>
    </submittedName>
</protein>
<reference evidence="6" key="1">
    <citation type="submission" date="2018-09" db="EMBL/GenBank/DDBJ databases">
        <title>Paracoccus onubensis nov. sp. a moderate halophilic bacterium isolated from Gruta de las Maravillas (Aracena, Spain).</title>
        <authorList>
            <person name="Jurado V."/>
            <person name="Gutierrez-Patricio S."/>
            <person name="Gonzalez-Pimentel J.L."/>
            <person name="Miller A.Z."/>
            <person name="Laiz L."/>
            <person name="Saiz-Jimenez C."/>
        </authorList>
    </citation>
    <scope>NUCLEOTIDE SEQUENCE [LARGE SCALE GENOMIC DNA]</scope>
    <source>
        <strain evidence="6">DSM 26381</strain>
    </source>
</reference>
<dbReference type="Gene3D" id="1.10.10.10">
    <property type="entry name" value="Winged helix-like DNA-binding domain superfamily/Winged helix DNA-binding domain"/>
    <property type="match status" value="1"/>
</dbReference>
<dbReference type="GO" id="GO:0003677">
    <property type="term" value="F:DNA binding"/>
    <property type="evidence" value="ECO:0007669"/>
    <property type="project" value="UniProtKB-KW"/>
</dbReference>
<gene>
    <name evidence="5" type="ORF">D3P05_18910</name>
</gene>
<dbReference type="InterPro" id="IPR036388">
    <property type="entry name" value="WH-like_DNA-bd_sf"/>
</dbReference>
<dbReference type="SMART" id="SM00895">
    <property type="entry name" value="FCD"/>
    <property type="match status" value="1"/>
</dbReference>
<dbReference type="CDD" id="cd07377">
    <property type="entry name" value="WHTH_GntR"/>
    <property type="match status" value="1"/>
</dbReference>
<dbReference type="PROSITE" id="PS50949">
    <property type="entry name" value="HTH_GNTR"/>
    <property type="match status" value="1"/>
</dbReference>
<sequence>MARGNRDKGENLTTQAYKQIRADILACRITPGQKLKISDLVARLGFSLGAVREALSRLTSEGLVLAEANKGYRVAPITRVELEDLTATRIMIECACLKDAIAHGDLKWESEIVSSLYELSRIGLENPSDPGGVSAAWAEAHQRFHHALVAACQSAWLMRIREMLYVQSERYRSATVPLDRSQRDLHAEHKAIADAAIARDPATAGAAMAEHLSLTTRILLDSNLVEDFEERLKRA</sequence>
<accession>A0A418ZZ92</accession>
<name>A0A418ZZ92_9RHOB</name>
<keyword evidence="1" id="KW-0805">Transcription regulation</keyword>
<dbReference type="OrthoDB" id="8638122at2"/>
<dbReference type="SUPFAM" id="SSF48008">
    <property type="entry name" value="GntR ligand-binding domain-like"/>
    <property type="match status" value="1"/>
</dbReference>
<dbReference type="EMBL" id="QZEW01000104">
    <property type="protein sequence ID" value="RJL05904.1"/>
    <property type="molecule type" value="Genomic_DNA"/>
</dbReference>
<dbReference type="InterPro" id="IPR011711">
    <property type="entry name" value="GntR_C"/>
</dbReference>
<proteinExistence type="predicted"/>
<evidence type="ECO:0000256" key="2">
    <source>
        <dbReference type="ARBA" id="ARBA00023125"/>
    </source>
</evidence>
<dbReference type="GO" id="GO:0003700">
    <property type="term" value="F:DNA-binding transcription factor activity"/>
    <property type="evidence" value="ECO:0007669"/>
    <property type="project" value="InterPro"/>
</dbReference>
<evidence type="ECO:0000256" key="3">
    <source>
        <dbReference type="ARBA" id="ARBA00023163"/>
    </source>
</evidence>
<evidence type="ECO:0000313" key="5">
    <source>
        <dbReference type="EMBL" id="RJL05904.1"/>
    </source>
</evidence>